<dbReference type="InterPro" id="IPR006140">
    <property type="entry name" value="D-isomer_DH_NAD-bd"/>
</dbReference>
<keyword evidence="7" id="KW-1185">Reference proteome</keyword>
<dbReference type="Pfam" id="PF02826">
    <property type="entry name" value="2-Hacid_dh_C"/>
    <property type="match status" value="1"/>
</dbReference>
<dbReference type="Proteomes" id="UP000294292">
    <property type="component" value="Chromosome"/>
</dbReference>
<keyword evidence="2 3" id="KW-0560">Oxidoreductase</keyword>
<dbReference type="PANTHER" id="PTHR10996:SF283">
    <property type="entry name" value="GLYOXYLATE_HYDROXYPYRUVATE REDUCTASE B"/>
    <property type="match status" value="1"/>
</dbReference>
<evidence type="ECO:0000259" key="4">
    <source>
        <dbReference type="Pfam" id="PF00389"/>
    </source>
</evidence>
<dbReference type="SUPFAM" id="SSF52283">
    <property type="entry name" value="Formate/glycerate dehydrogenase catalytic domain-like"/>
    <property type="match status" value="1"/>
</dbReference>
<evidence type="ECO:0000313" key="7">
    <source>
        <dbReference type="Proteomes" id="UP000294292"/>
    </source>
</evidence>
<dbReference type="InterPro" id="IPR029752">
    <property type="entry name" value="D-isomer_DH_CS1"/>
</dbReference>
<name>A0A4P7A1L2_9BACL</name>
<reference evidence="6 7" key="1">
    <citation type="submission" date="2019-03" db="EMBL/GenBank/DDBJ databases">
        <title>Complete genome sequence of Paenisporosarcina antarctica CGMCC 1.6503T.</title>
        <authorList>
            <person name="Rong J.-C."/>
            <person name="Chi N.-Y."/>
            <person name="Zhang Q.-F."/>
        </authorList>
    </citation>
    <scope>NUCLEOTIDE SEQUENCE [LARGE SCALE GENOMIC DNA]</scope>
    <source>
        <strain evidence="6 7">CGMCC 1.6503</strain>
    </source>
</reference>
<dbReference type="PROSITE" id="PS00671">
    <property type="entry name" value="D_2_HYDROXYACID_DH_3"/>
    <property type="match status" value="1"/>
</dbReference>
<dbReference type="InterPro" id="IPR006139">
    <property type="entry name" value="D-isomer_2_OHA_DH_cat_dom"/>
</dbReference>
<sequence length="333" mass="37582">MRGVNVLKPKIFVTQLIPDTVKVYLENYFTVEIWEQQEIIPRETLYKKIQESEGLLTAGIEINQELLSQAINLKVVSNISVGYNNFDIEVMKENGIIGTNTQGVLDETVTDLIFGLMLSTARRINELDTYMRNGEWTSGDDRNLFGMDVYGQTLGIIGLGRIGESIVHRAVSGFNMDVLYHNRSRKTELEKQWGVQYEQMEDVLTKSDFVIVMTPLNKDTFHLIGKKQFELMKDTAIFINASRGPIVDELALIDALDKKKIFAAGLDVFEQEPINSTNPLLKLNNVVLTPHIGSATDKTREEMAQLAAENLVNAIIHKKHSNVVNELKTIVKI</sequence>
<dbReference type="KEGG" id="panc:E2636_15595"/>
<feature type="domain" description="D-isomer specific 2-hydroxyacid dehydrogenase catalytic" evidence="4">
    <location>
        <begin position="13"/>
        <end position="325"/>
    </location>
</feature>
<organism evidence="6 7">
    <name type="scientific">Paenisporosarcina antarctica</name>
    <dbReference type="NCBI Taxonomy" id="417367"/>
    <lineage>
        <taxon>Bacteria</taxon>
        <taxon>Bacillati</taxon>
        <taxon>Bacillota</taxon>
        <taxon>Bacilli</taxon>
        <taxon>Bacillales</taxon>
        <taxon>Caryophanaceae</taxon>
        <taxon>Paenisporosarcina</taxon>
    </lineage>
</organism>
<dbReference type="Pfam" id="PF00389">
    <property type="entry name" value="2-Hacid_dh"/>
    <property type="match status" value="1"/>
</dbReference>
<dbReference type="SUPFAM" id="SSF51735">
    <property type="entry name" value="NAD(P)-binding Rossmann-fold domains"/>
    <property type="match status" value="1"/>
</dbReference>
<comment type="similarity">
    <text evidence="1 3">Belongs to the D-isomer specific 2-hydroxyacid dehydrogenase family.</text>
</comment>
<evidence type="ECO:0000313" key="6">
    <source>
        <dbReference type="EMBL" id="QBP42484.1"/>
    </source>
</evidence>
<dbReference type="GO" id="GO:0030267">
    <property type="term" value="F:glyoxylate reductase (NADPH) activity"/>
    <property type="evidence" value="ECO:0007669"/>
    <property type="project" value="TreeGrafter"/>
</dbReference>
<dbReference type="GO" id="GO:0005829">
    <property type="term" value="C:cytosol"/>
    <property type="evidence" value="ECO:0007669"/>
    <property type="project" value="TreeGrafter"/>
</dbReference>
<evidence type="ECO:0000256" key="1">
    <source>
        <dbReference type="ARBA" id="ARBA00005854"/>
    </source>
</evidence>
<dbReference type="Gene3D" id="3.40.50.720">
    <property type="entry name" value="NAD(P)-binding Rossmann-like Domain"/>
    <property type="match status" value="2"/>
</dbReference>
<dbReference type="CDD" id="cd05301">
    <property type="entry name" value="GDH"/>
    <property type="match status" value="1"/>
</dbReference>
<dbReference type="PANTHER" id="PTHR10996">
    <property type="entry name" value="2-HYDROXYACID DEHYDROGENASE-RELATED"/>
    <property type="match status" value="1"/>
</dbReference>
<dbReference type="InterPro" id="IPR029753">
    <property type="entry name" value="D-isomer_DH_CS"/>
</dbReference>
<protein>
    <submittedName>
        <fullName evidence="6">D-glycerate dehydrogenase</fullName>
    </submittedName>
</protein>
<dbReference type="InterPro" id="IPR050223">
    <property type="entry name" value="D-isomer_2-hydroxyacid_DH"/>
</dbReference>
<dbReference type="InterPro" id="IPR036291">
    <property type="entry name" value="NAD(P)-bd_dom_sf"/>
</dbReference>
<dbReference type="RefSeq" id="WP_134211032.1">
    <property type="nucleotide sequence ID" value="NZ_CP038015.1"/>
</dbReference>
<evidence type="ECO:0000256" key="2">
    <source>
        <dbReference type="ARBA" id="ARBA00023002"/>
    </source>
</evidence>
<dbReference type="OrthoDB" id="9805416at2"/>
<feature type="domain" description="D-isomer specific 2-hydroxyacid dehydrogenase NAD-binding" evidence="5">
    <location>
        <begin position="114"/>
        <end position="293"/>
    </location>
</feature>
<evidence type="ECO:0000259" key="5">
    <source>
        <dbReference type="Pfam" id="PF02826"/>
    </source>
</evidence>
<dbReference type="EMBL" id="CP038015">
    <property type="protein sequence ID" value="QBP42484.1"/>
    <property type="molecule type" value="Genomic_DNA"/>
</dbReference>
<gene>
    <name evidence="6" type="ORF">E2636_15595</name>
</gene>
<evidence type="ECO:0000256" key="3">
    <source>
        <dbReference type="RuleBase" id="RU003719"/>
    </source>
</evidence>
<dbReference type="PROSITE" id="PS00065">
    <property type="entry name" value="D_2_HYDROXYACID_DH_1"/>
    <property type="match status" value="1"/>
</dbReference>
<dbReference type="FunFam" id="3.40.50.720:FF:000462">
    <property type="entry name" value="Glyoxylate reductase (NADP+)"/>
    <property type="match status" value="1"/>
</dbReference>
<accession>A0A4P7A1L2</accession>
<dbReference type="GO" id="GO:0016618">
    <property type="term" value="F:hydroxypyruvate reductase [NAD(P)H] activity"/>
    <property type="evidence" value="ECO:0007669"/>
    <property type="project" value="TreeGrafter"/>
</dbReference>
<proteinExistence type="inferred from homology"/>
<dbReference type="AlphaFoldDB" id="A0A4P7A1L2"/>
<dbReference type="GO" id="GO:0051287">
    <property type="term" value="F:NAD binding"/>
    <property type="evidence" value="ECO:0007669"/>
    <property type="project" value="InterPro"/>
</dbReference>